<name>A0A1X7KDP7_9BACT</name>
<dbReference type="Pfam" id="PF13241">
    <property type="entry name" value="NAD_binding_7"/>
    <property type="match status" value="1"/>
</dbReference>
<dbReference type="InterPro" id="IPR036291">
    <property type="entry name" value="NAD(P)-bd_dom_sf"/>
</dbReference>
<evidence type="ECO:0000256" key="4">
    <source>
        <dbReference type="ARBA" id="ARBA00011245"/>
    </source>
</evidence>
<dbReference type="PROSITE" id="PS00533">
    <property type="entry name" value="PORPHOBILINOGEN_DEAM"/>
    <property type="match status" value="1"/>
</dbReference>
<evidence type="ECO:0000313" key="12">
    <source>
        <dbReference type="EMBL" id="SMG39000.1"/>
    </source>
</evidence>
<evidence type="ECO:0000313" key="13">
    <source>
        <dbReference type="Proteomes" id="UP000193355"/>
    </source>
</evidence>
<dbReference type="InterPro" id="IPR022419">
    <property type="entry name" value="Porphobilin_deaminase_cofac_BS"/>
</dbReference>
<accession>A0A1X7KDP7</accession>
<comment type="subunit">
    <text evidence="4">Monomer.</text>
</comment>
<dbReference type="GO" id="GO:0005737">
    <property type="term" value="C:cytoplasm"/>
    <property type="evidence" value="ECO:0007669"/>
    <property type="project" value="UniProtKB-UniRule"/>
</dbReference>
<organism evidence="12 13">
    <name type="scientific">Dethiosulfovibrio salsuginis</name>
    <dbReference type="NCBI Taxonomy" id="561720"/>
    <lineage>
        <taxon>Bacteria</taxon>
        <taxon>Thermotogati</taxon>
        <taxon>Synergistota</taxon>
        <taxon>Synergistia</taxon>
        <taxon>Synergistales</taxon>
        <taxon>Dethiosulfovibrionaceae</taxon>
        <taxon>Dethiosulfovibrio</taxon>
    </lineage>
</organism>
<evidence type="ECO:0000256" key="1">
    <source>
        <dbReference type="ARBA" id="ARBA00001916"/>
    </source>
</evidence>
<dbReference type="Gene3D" id="3.30.160.40">
    <property type="entry name" value="Porphobilinogen deaminase, C-terminal domain"/>
    <property type="match status" value="1"/>
</dbReference>
<dbReference type="InterPro" id="IPR036803">
    <property type="entry name" value="Porphobilinogen_deaminase_C_sf"/>
</dbReference>
<comment type="catalytic activity">
    <reaction evidence="8">
        <text>4 porphobilinogen + H2O = hydroxymethylbilane + 4 NH4(+)</text>
        <dbReference type="Rhea" id="RHEA:13185"/>
        <dbReference type="ChEBI" id="CHEBI:15377"/>
        <dbReference type="ChEBI" id="CHEBI:28938"/>
        <dbReference type="ChEBI" id="CHEBI:57845"/>
        <dbReference type="ChEBI" id="CHEBI:58126"/>
        <dbReference type="EC" id="2.5.1.61"/>
    </reaction>
</comment>
<dbReference type="PANTHER" id="PTHR11557">
    <property type="entry name" value="PORPHOBILINOGEN DEAMINASE"/>
    <property type="match status" value="1"/>
</dbReference>
<dbReference type="Gene3D" id="3.40.190.10">
    <property type="entry name" value="Periplasmic binding protein-like II"/>
    <property type="match status" value="2"/>
</dbReference>
<dbReference type="Proteomes" id="UP000193355">
    <property type="component" value="Unassembled WGS sequence"/>
</dbReference>
<keyword evidence="13" id="KW-1185">Reference proteome</keyword>
<feature type="domain" description="Porphobilinogen deaminase C-terminal" evidence="11">
    <location>
        <begin position="368"/>
        <end position="440"/>
    </location>
</feature>
<dbReference type="NCBIfam" id="TIGR00212">
    <property type="entry name" value="hemC"/>
    <property type="match status" value="1"/>
</dbReference>
<evidence type="ECO:0000256" key="3">
    <source>
        <dbReference type="ARBA" id="ARBA00005638"/>
    </source>
</evidence>
<dbReference type="RefSeq" id="WP_085545091.1">
    <property type="nucleotide sequence ID" value="NZ_FXBB01000025.1"/>
</dbReference>
<dbReference type="GO" id="GO:0006783">
    <property type="term" value="P:heme biosynthetic process"/>
    <property type="evidence" value="ECO:0007669"/>
    <property type="project" value="TreeGrafter"/>
</dbReference>
<dbReference type="FunFam" id="3.40.190.10:FF:000005">
    <property type="entry name" value="Porphobilinogen deaminase"/>
    <property type="match status" value="1"/>
</dbReference>
<feature type="domain" description="Porphobilinogen deaminase N-terminal" evidence="10">
    <location>
        <begin position="159"/>
        <end position="354"/>
    </location>
</feature>
<evidence type="ECO:0000256" key="5">
    <source>
        <dbReference type="ARBA" id="ARBA00012655"/>
    </source>
</evidence>
<evidence type="ECO:0000256" key="6">
    <source>
        <dbReference type="ARBA" id="ARBA00022679"/>
    </source>
</evidence>
<evidence type="ECO:0000256" key="9">
    <source>
        <dbReference type="NCBIfam" id="TIGR00212"/>
    </source>
</evidence>
<dbReference type="SUPFAM" id="SSF54782">
    <property type="entry name" value="Porphobilinogen deaminase (hydroxymethylbilane synthase), C-terminal domain"/>
    <property type="match status" value="1"/>
</dbReference>
<protein>
    <recommendedName>
        <fullName evidence="5 9">Hydroxymethylbilane synthase</fullName>
        <ecNumber evidence="5 9">2.5.1.61</ecNumber>
    </recommendedName>
</protein>
<comment type="cofactor">
    <cofactor evidence="1">
        <name>dipyrromethane</name>
        <dbReference type="ChEBI" id="CHEBI:60342"/>
    </cofactor>
</comment>
<evidence type="ECO:0000256" key="7">
    <source>
        <dbReference type="ARBA" id="ARBA00023244"/>
    </source>
</evidence>
<dbReference type="GO" id="GO:0004418">
    <property type="term" value="F:hydroxymethylbilane synthase activity"/>
    <property type="evidence" value="ECO:0007669"/>
    <property type="project" value="UniProtKB-UniRule"/>
</dbReference>
<evidence type="ECO:0000259" key="10">
    <source>
        <dbReference type="Pfam" id="PF01379"/>
    </source>
</evidence>
<dbReference type="PANTHER" id="PTHR11557:SF0">
    <property type="entry name" value="PORPHOBILINOGEN DEAMINASE"/>
    <property type="match status" value="1"/>
</dbReference>
<keyword evidence="7" id="KW-0627">Porphyrin biosynthesis</keyword>
<evidence type="ECO:0000256" key="2">
    <source>
        <dbReference type="ARBA" id="ARBA00002869"/>
    </source>
</evidence>
<dbReference type="SUPFAM" id="SSF53850">
    <property type="entry name" value="Periplasmic binding protein-like II"/>
    <property type="match status" value="1"/>
</dbReference>
<sequence length="453" mass="48441">MTRRFSLMAALDSSLGPVLVVGGGCVGERKIRTLLSADFPVTLVSPEATSGLQGLAGRRQITWHRRTVTEEDFSSHRIAVLALSREDTLSVMALVKSPCLLDCCGAKELGNWSLAAQFRTDGHLIGVGSFGTSPSASADLKMNLQSWLESERERPILFSRKSTLARAQTMEAARALQSLGLPVEIKTMSTCGDSNLSCHLSSFGGYGAFVKCLEEAILEGKGDGAVHSLKDVPTLLPDGLELVAVLPRAATSDLLVSFCPGGLEGLPEGALIGTASLRRKAQLLKLRPDLNFTLIRGNVNTRLAKLDTGEMDGIVLAKAGLDRLGIKPAMATELPTIPSPCQGIIAIEARTGSALAEQARRINHRPTWLMALAERELLRTLQVGCHVPFAAVSSWEGESLHLRAQALSELGDSVDMDISRPVSTDEQAQDLGREMGKRLLSSPEALSMLRASS</sequence>
<proteinExistence type="inferred from homology"/>
<dbReference type="AlphaFoldDB" id="A0A1X7KDP7"/>
<evidence type="ECO:0000259" key="11">
    <source>
        <dbReference type="Pfam" id="PF03900"/>
    </source>
</evidence>
<dbReference type="SUPFAM" id="SSF51735">
    <property type="entry name" value="NAD(P)-binding Rossmann-fold domains"/>
    <property type="match status" value="1"/>
</dbReference>
<evidence type="ECO:0000256" key="8">
    <source>
        <dbReference type="ARBA" id="ARBA00048169"/>
    </source>
</evidence>
<dbReference type="InterPro" id="IPR000860">
    <property type="entry name" value="HemC"/>
</dbReference>
<comment type="similarity">
    <text evidence="3">Belongs to the HMBS family.</text>
</comment>
<dbReference type="PRINTS" id="PR00151">
    <property type="entry name" value="PORPHBDMNASE"/>
</dbReference>
<dbReference type="PROSITE" id="PS51257">
    <property type="entry name" value="PROKAR_LIPOPROTEIN"/>
    <property type="match status" value="1"/>
</dbReference>
<dbReference type="Pfam" id="PF03900">
    <property type="entry name" value="Porphobil_deamC"/>
    <property type="match status" value="1"/>
</dbReference>
<dbReference type="Gene3D" id="3.40.50.720">
    <property type="entry name" value="NAD(P)-binding Rossmann-like Domain"/>
    <property type="match status" value="1"/>
</dbReference>
<reference evidence="13" key="1">
    <citation type="submission" date="2017-04" db="EMBL/GenBank/DDBJ databases">
        <authorList>
            <person name="Varghese N."/>
            <person name="Submissions S."/>
        </authorList>
    </citation>
    <scope>NUCLEOTIDE SEQUENCE [LARGE SCALE GENOMIC DNA]</scope>
    <source>
        <strain evidence="13">USBA 82</strain>
    </source>
</reference>
<gene>
    <name evidence="12" type="ORF">SAMN06275492_12530</name>
</gene>
<comment type="function">
    <text evidence="2">Tetrapolymerization of the monopyrrole PBG into the hydroxymethylbilane pre-uroporphyrinogen in several discrete steps.</text>
</comment>
<dbReference type="InterPro" id="IPR022418">
    <property type="entry name" value="Porphobilinogen_deaminase_C"/>
</dbReference>
<dbReference type="OrthoDB" id="9810298at2"/>
<dbReference type="EC" id="2.5.1.61" evidence="5 9"/>
<dbReference type="Pfam" id="PF01379">
    <property type="entry name" value="Porphobil_deam"/>
    <property type="match status" value="1"/>
</dbReference>
<dbReference type="STRING" id="561720.SAMN06275492_12530"/>
<dbReference type="InterPro" id="IPR022417">
    <property type="entry name" value="Porphobilin_deaminase_N"/>
</dbReference>
<keyword evidence="6" id="KW-0808">Transferase</keyword>
<dbReference type="EMBL" id="FXBB01000025">
    <property type="protein sequence ID" value="SMG39000.1"/>
    <property type="molecule type" value="Genomic_DNA"/>
</dbReference>